<evidence type="ECO:0000313" key="8">
    <source>
        <dbReference type="EMBL" id="GAA3382507.1"/>
    </source>
</evidence>
<dbReference type="InterPro" id="IPR037069">
    <property type="entry name" value="AcylCoA_DH/ox_N_sf"/>
</dbReference>
<comment type="cofactor">
    <cofactor evidence="1">
        <name>FAD</name>
        <dbReference type="ChEBI" id="CHEBI:57692"/>
    </cofactor>
</comment>
<name>A0ABP6SPX8_9ACTN</name>
<protein>
    <submittedName>
        <fullName evidence="8">Acyl-CoA dehydrogenase family protein</fullName>
    </submittedName>
</protein>
<reference evidence="9" key="1">
    <citation type="journal article" date="2019" name="Int. J. Syst. Evol. Microbiol.">
        <title>The Global Catalogue of Microorganisms (GCM) 10K type strain sequencing project: providing services to taxonomists for standard genome sequencing and annotation.</title>
        <authorList>
            <consortium name="The Broad Institute Genomics Platform"/>
            <consortium name="The Broad Institute Genome Sequencing Center for Infectious Disease"/>
            <person name="Wu L."/>
            <person name="Ma J."/>
        </authorList>
    </citation>
    <scope>NUCLEOTIDE SEQUENCE [LARGE SCALE GENOMIC DNA]</scope>
    <source>
        <strain evidence="9">JCM 9458</strain>
    </source>
</reference>
<dbReference type="InterPro" id="IPR013786">
    <property type="entry name" value="AcylCoA_DH/ox_N"/>
</dbReference>
<dbReference type="Gene3D" id="1.20.140.10">
    <property type="entry name" value="Butyryl-CoA Dehydrogenase, subunit A, domain 3"/>
    <property type="match status" value="1"/>
</dbReference>
<dbReference type="SUPFAM" id="SSF56645">
    <property type="entry name" value="Acyl-CoA dehydrogenase NM domain-like"/>
    <property type="match status" value="1"/>
</dbReference>
<dbReference type="PANTHER" id="PTHR43884">
    <property type="entry name" value="ACYL-COA DEHYDROGENASE"/>
    <property type="match status" value="1"/>
</dbReference>
<accession>A0ABP6SPX8</accession>
<feature type="domain" description="Acyl-CoA dehydrogenase/oxidase N-terminal" evidence="7">
    <location>
        <begin position="6"/>
        <end position="85"/>
    </location>
</feature>
<evidence type="ECO:0000256" key="3">
    <source>
        <dbReference type="ARBA" id="ARBA00022630"/>
    </source>
</evidence>
<dbReference type="Proteomes" id="UP001501676">
    <property type="component" value="Unassembled WGS sequence"/>
</dbReference>
<evidence type="ECO:0000256" key="1">
    <source>
        <dbReference type="ARBA" id="ARBA00001974"/>
    </source>
</evidence>
<dbReference type="PANTHER" id="PTHR43884:SF20">
    <property type="entry name" value="ACYL-COA DEHYDROGENASE FADE28"/>
    <property type="match status" value="1"/>
</dbReference>
<keyword evidence="4" id="KW-0274">FAD</keyword>
<evidence type="ECO:0000256" key="5">
    <source>
        <dbReference type="ARBA" id="ARBA00023002"/>
    </source>
</evidence>
<comment type="caution">
    <text evidence="8">The sequence shown here is derived from an EMBL/GenBank/DDBJ whole genome shotgun (WGS) entry which is preliminary data.</text>
</comment>
<comment type="similarity">
    <text evidence="2">Belongs to the acyl-CoA dehydrogenase family.</text>
</comment>
<evidence type="ECO:0000259" key="7">
    <source>
        <dbReference type="Pfam" id="PF02771"/>
    </source>
</evidence>
<dbReference type="Gene3D" id="1.10.540.10">
    <property type="entry name" value="Acyl-CoA dehydrogenase/oxidase, N-terminal domain"/>
    <property type="match status" value="1"/>
</dbReference>
<organism evidence="8 9">
    <name type="scientific">Cryptosporangium minutisporangium</name>
    <dbReference type="NCBI Taxonomy" id="113569"/>
    <lineage>
        <taxon>Bacteria</taxon>
        <taxon>Bacillati</taxon>
        <taxon>Actinomycetota</taxon>
        <taxon>Actinomycetes</taxon>
        <taxon>Cryptosporangiales</taxon>
        <taxon>Cryptosporangiaceae</taxon>
        <taxon>Cryptosporangium</taxon>
    </lineage>
</organism>
<keyword evidence="3" id="KW-0285">Flavoprotein</keyword>
<sequence>MDLRLTPDQETLREAFGDLFAKEATPARIRAAEPVGHDAELWRTLVAAGVPLMGVPEAHGGGGATLADLVVVVREAGRRLAPVPLVEACVAARLLSRVPAGAALLERVGSGAVLPTLVLHPGAGEVARLVPAGAVADAVVALRGDDLVLVEREPDGVAPPTLGCQPLADVPLAGATELAQGAAARDLHAAAVTEWTLLTAALLDGLRAEALRIAVEYVTERHAFGVPIGWFQTVAHRLADAVTAGEGAELLVHEAAWALDGDRPRAAALASMAFLHAAAVAFETARAGLQFHGGYGYTLEYDIQLYLRRAKAWPLAAGAPRHLYRTLAREVF</sequence>
<proteinExistence type="inferred from homology"/>
<dbReference type="EMBL" id="BAAAYN010000003">
    <property type="protein sequence ID" value="GAA3382507.1"/>
    <property type="molecule type" value="Genomic_DNA"/>
</dbReference>
<dbReference type="InterPro" id="IPR009075">
    <property type="entry name" value="AcylCo_DH/oxidase_C"/>
</dbReference>
<keyword evidence="5" id="KW-0560">Oxidoreductase</keyword>
<feature type="domain" description="Acyl-CoA dehydrogenase/oxidase C-terminal" evidence="6">
    <location>
        <begin position="203"/>
        <end position="330"/>
    </location>
</feature>
<dbReference type="SUPFAM" id="SSF47203">
    <property type="entry name" value="Acyl-CoA dehydrogenase C-terminal domain-like"/>
    <property type="match status" value="1"/>
</dbReference>
<evidence type="ECO:0000256" key="2">
    <source>
        <dbReference type="ARBA" id="ARBA00009347"/>
    </source>
</evidence>
<evidence type="ECO:0000256" key="4">
    <source>
        <dbReference type="ARBA" id="ARBA00022827"/>
    </source>
</evidence>
<evidence type="ECO:0000313" key="9">
    <source>
        <dbReference type="Proteomes" id="UP001501676"/>
    </source>
</evidence>
<keyword evidence="9" id="KW-1185">Reference proteome</keyword>
<gene>
    <name evidence="8" type="ORF">GCM10020369_04620</name>
</gene>
<dbReference type="Pfam" id="PF00441">
    <property type="entry name" value="Acyl-CoA_dh_1"/>
    <property type="match status" value="1"/>
</dbReference>
<dbReference type="InterPro" id="IPR036250">
    <property type="entry name" value="AcylCo_DH-like_C"/>
</dbReference>
<evidence type="ECO:0000259" key="6">
    <source>
        <dbReference type="Pfam" id="PF00441"/>
    </source>
</evidence>
<dbReference type="Pfam" id="PF02771">
    <property type="entry name" value="Acyl-CoA_dh_N"/>
    <property type="match status" value="1"/>
</dbReference>
<dbReference type="InterPro" id="IPR009100">
    <property type="entry name" value="AcylCoA_DH/oxidase_NM_dom_sf"/>
</dbReference>
<dbReference type="RefSeq" id="WP_345726250.1">
    <property type="nucleotide sequence ID" value="NZ_BAAAYN010000003.1"/>
</dbReference>